<keyword evidence="2" id="KW-1185">Reference proteome</keyword>
<dbReference type="InterPro" id="IPR011047">
    <property type="entry name" value="Quinoprotein_ADH-like_sf"/>
</dbReference>
<dbReference type="RefSeq" id="WP_205377877.1">
    <property type="nucleotide sequence ID" value="NZ_JAFEJA010000002.1"/>
</dbReference>
<dbReference type="Gene3D" id="2.130.10.10">
    <property type="entry name" value="YVTN repeat-like/Quinoprotein amine dehydrogenase"/>
    <property type="match status" value="1"/>
</dbReference>
<evidence type="ECO:0000313" key="1">
    <source>
        <dbReference type="EMBL" id="MBM9623794.1"/>
    </source>
</evidence>
<name>A0ABS2V1S8_9ACTN</name>
<dbReference type="SUPFAM" id="SSF50998">
    <property type="entry name" value="Quinoprotein alcohol dehydrogenase-like"/>
    <property type="match status" value="1"/>
</dbReference>
<organism evidence="1 2">
    <name type="scientific">Streptomyces zhihengii</name>
    <dbReference type="NCBI Taxonomy" id="1818004"/>
    <lineage>
        <taxon>Bacteria</taxon>
        <taxon>Bacillati</taxon>
        <taxon>Actinomycetota</taxon>
        <taxon>Actinomycetes</taxon>
        <taxon>Kitasatosporales</taxon>
        <taxon>Streptomycetaceae</taxon>
        <taxon>Streptomyces</taxon>
    </lineage>
</organism>
<dbReference type="InterPro" id="IPR015943">
    <property type="entry name" value="WD40/YVTN_repeat-like_dom_sf"/>
</dbReference>
<sequence>MTRWERPAAGREPAAAALLGWLADPQAPGLCLVSGSQGSGKSELLAWFVRHGSRSDVVPERAVHAVALPAEPETAEAVSAGPLAAGPLTAGQSVLGAVWAIADQLGIVARAPGELVAALERDARHTVIVLPDLHDADVAGFVISLAELPQVRLIAEARSGSPAHRLLSGSPCAELDLDRAQWRDEERFALWREAVARSPREVQEHRSDDGAAPDLSDPVAVCEADPWKVTAAYERDTGHEHGGLRAAWLRAGQALCAESRPATRALTLLGVLGDGADPRIAVALHEAAAGADWRMLWRRVRGDVTPPWSGPVTAAAVGQGPLAGSVVLADAHGVVQAVSLDGAATRGRLPELCPDPLTASVLPDGTVLVLDDGGRVTAHSGWATRSAGSGLAGLLADGPGDTERLLDALRGQRGTALAHAAGPGPGTVALGGADGTVRLLGDVTDAAPLHNGPVRALAVLDVPLGDGVSTPLFYSGGADGAVRAWAPGSAPMAAPVLRRSSPVVCLDAAVTAGGATLVAAWGDGLVEYVGWDSGVQQTFRPGPPVRAVALDGAGRVVIGMDEALTCLVPKQERFHEDGTQQPPLS</sequence>
<evidence type="ECO:0000313" key="2">
    <source>
        <dbReference type="Proteomes" id="UP000664109"/>
    </source>
</evidence>
<comment type="caution">
    <text evidence="1">The sequence shown here is derived from an EMBL/GenBank/DDBJ whole genome shotgun (WGS) entry which is preliminary data.</text>
</comment>
<reference evidence="1 2" key="1">
    <citation type="journal article" date="2016" name="Arch. Microbiol.">
        <title>Streptomyces zhihengii sp. nov., isolated from rhizospheric soil of Psammosilene tunicoides.</title>
        <authorList>
            <person name="Huang M.J."/>
            <person name="Fei J.J."/>
            <person name="Salam N."/>
            <person name="Kim C.J."/>
            <person name="Hozzein W.N."/>
            <person name="Xiao M."/>
            <person name="Huang H.Q."/>
            <person name="Li W.J."/>
        </authorList>
    </citation>
    <scope>NUCLEOTIDE SEQUENCE [LARGE SCALE GENOMIC DNA]</scope>
    <source>
        <strain evidence="1 2">YIM T102</strain>
    </source>
</reference>
<gene>
    <name evidence="1" type="ORF">JE024_34965</name>
</gene>
<dbReference type="EMBL" id="JAFEJA010000002">
    <property type="protein sequence ID" value="MBM9623794.1"/>
    <property type="molecule type" value="Genomic_DNA"/>
</dbReference>
<proteinExistence type="predicted"/>
<accession>A0ABS2V1S8</accession>
<dbReference type="Proteomes" id="UP000664109">
    <property type="component" value="Unassembled WGS sequence"/>
</dbReference>
<protein>
    <submittedName>
        <fullName evidence="1">Uncharacterized protein</fullName>
    </submittedName>
</protein>